<protein>
    <recommendedName>
        <fullName evidence="1">Ig-like domain-containing protein</fullName>
    </recommendedName>
</protein>
<evidence type="ECO:0000313" key="3">
    <source>
        <dbReference type="Proteomes" id="UP001283361"/>
    </source>
</evidence>
<sequence>MGLFQLCSNVRNGEEFSDIVDHYGRNAFGNLQENRGYDQLCHFQEVQVMTIEMLLTVLVLLLCFCPKAEPACSPVEEGHSTRLTCEINTSSCPGNNYALTWKSKNNGFVAQCDGNGCGGRYITNRHFSATYTPMRSELTVNRAARSEGDPFNMETRWECHSCSILGVSVTACDKLQIYALPENPSCTVRKDVESGDIKSVTVSCSTSKVYPKARCNFYRVKDRGNSVQINNPVYSHTETAVSPVSISHVATISFVLEKVLYVYVSVA</sequence>
<dbReference type="InterPro" id="IPR007110">
    <property type="entry name" value="Ig-like_dom"/>
</dbReference>
<dbReference type="Proteomes" id="UP001283361">
    <property type="component" value="Unassembled WGS sequence"/>
</dbReference>
<evidence type="ECO:0000259" key="1">
    <source>
        <dbReference type="PROSITE" id="PS50835"/>
    </source>
</evidence>
<evidence type="ECO:0000313" key="2">
    <source>
        <dbReference type="EMBL" id="KAK3726418.1"/>
    </source>
</evidence>
<accession>A0AAE0XYL6</accession>
<dbReference type="AlphaFoldDB" id="A0AAE0XYL6"/>
<name>A0AAE0XYL6_9GAST</name>
<gene>
    <name evidence="2" type="ORF">RRG08_006203</name>
</gene>
<feature type="domain" description="Ig-like" evidence="1">
    <location>
        <begin position="66"/>
        <end position="159"/>
    </location>
</feature>
<comment type="caution">
    <text evidence="2">The sequence shown here is derived from an EMBL/GenBank/DDBJ whole genome shotgun (WGS) entry which is preliminary data.</text>
</comment>
<reference evidence="2" key="1">
    <citation type="journal article" date="2023" name="G3 (Bethesda)">
        <title>A reference genome for the long-term kleptoplast-retaining sea slug Elysia crispata morphotype clarki.</title>
        <authorList>
            <person name="Eastman K.E."/>
            <person name="Pendleton A.L."/>
            <person name="Shaikh M.A."/>
            <person name="Suttiyut T."/>
            <person name="Ogas R."/>
            <person name="Tomko P."/>
            <person name="Gavelis G."/>
            <person name="Widhalm J.R."/>
            <person name="Wisecaver J.H."/>
        </authorList>
    </citation>
    <scope>NUCLEOTIDE SEQUENCE</scope>
    <source>
        <strain evidence="2">ECLA1</strain>
    </source>
</reference>
<dbReference type="PROSITE" id="PS50835">
    <property type="entry name" value="IG_LIKE"/>
    <property type="match status" value="1"/>
</dbReference>
<keyword evidence="3" id="KW-1185">Reference proteome</keyword>
<proteinExistence type="predicted"/>
<organism evidence="2 3">
    <name type="scientific">Elysia crispata</name>
    <name type="common">lettuce slug</name>
    <dbReference type="NCBI Taxonomy" id="231223"/>
    <lineage>
        <taxon>Eukaryota</taxon>
        <taxon>Metazoa</taxon>
        <taxon>Spiralia</taxon>
        <taxon>Lophotrochozoa</taxon>
        <taxon>Mollusca</taxon>
        <taxon>Gastropoda</taxon>
        <taxon>Heterobranchia</taxon>
        <taxon>Euthyneura</taxon>
        <taxon>Panpulmonata</taxon>
        <taxon>Sacoglossa</taxon>
        <taxon>Placobranchoidea</taxon>
        <taxon>Plakobranchidae</taxon>
        <taxon>Elysia</taxon>
    </lineage>
</organism>
<dbReference type="EMBL" id="JAWDGP010007303">
    <property type="protein sequence ID" value="KAK3726418.1"/>
    <property type="molecule type" value="Genomic_DNA"/>
</dbReference>